<evidence type="ECO:0000313" key="3">
    <source>
        <dbReference type="Proteomes" id="UP000765509"/>
    </source>
</evidence>
<feature type="region of interest" description="Disordered" evidence="1">
    <location>
        <begin position="54"/>
        <end position="92"/>
    </location>
</feature>
<dbReference type="AlphaFoldDB" id="A0A9Q3J8Z3"/>
<name>A0A9Q3J8Z3_9BASI</name>
<organism evidence="2 3">
    <name type="scientific">Austropuccinia psidii MF-1</name>
    <dbReference type="NCBI Taxonomy" id="1389203"/>
    <lineage>
        <taxon>Eukaryota</taxon>
        <taxon>Fungi</taxon>
        <taxon>Dikarya</taxon>
        <taxon>Basidiomycota</taxon>
        <taxon>Pucciniomycotina</taxon>
        <taxon>Pucciniomycetes</taxon>
        <taxon>Pucciniales</taxon>
        <taxon>Sphaerophragmiaceae</taxon>
        <taxon>Austropuccinia</taxon>
    </lineage>
</organism>
<feature type="compositionally biased region" description="Polar residues" evidence="1">
    <location>
        <begin position="61"/>
        <end position="87"/>
    </location>
</feature>
<dbReference type="Proteomes" id="UP000765509">
    <property type="component" value="Unassembled WGS sequence"/>
</dbReference>
<sequence length="179" mass="20530">MFSTRHVIFFENDFPCPNSMPKTKENKLFFSDVERLQSNDDTFFDCQEHLTVEAPSDLNDEVTSQANDLSVESSSNDQDSTGPTTRINLIGPRHPTLISSDIQKENILPYPRRPRALLTSLKGSSLIQTSPELRKCQPMDRSHQQGVRNNEVLRRMGSCAHHHRHQTHWHNLGLQNKVQ</sequence>
<gene>
    <name evidence="2" type="ORF">O181_097426</name>
</gene>
<evidence type="ECO:0000313" key="2">
    <source>
        <dbReference type="EMBL" id="MBW0557711.1"/>
    </source>
</evidence>
<accession>A0A9Q3J8Z3</accession>
<reference evidence="2" key="1">
    <citation type="submission" date="2021-03" db="EMBL/GenBank/DDBJ databases">
        <title>Draft genome sequence of rust myrtle Austropuccinia psidii MF-1, a brazilian biotype.</title>
        <authorList>
            <person name="Quecine M.C."/>
            <person name="Pachon D.M.R."/>
            <person name="Bonatelli M.L."/>
            <person name="Correr F.H."/>
            <person name="Franceschini L.M."/>
            <person name="Leite T.F."/>
            <person name="Margarido G.R.A."/>
            <person name="Almeida C.A."/>
            <person name="Ferrarezi J.A."/>
            <person name="Labate C.A."/>
        </authorList>
    </citation>
    <scope>NUCLEOTIDE SEQUENCE</scope>
    <source>
        <strain evidence="2">MF-1</strain>
    </source>
</reference>
<keyword evidence="3" id="KW-1185">Reference proteome</keyword>
<evidence type="ECO:0000256" key="1">
    <source>
        <dbReference type="SAM" id="MobiDB-lite"/>
    </source>
</evidence>
<dbReference type="OrthoDB" id="413361at2759"/>
<proteinExistence type="predicted"/>
<comment type="caution">
    <text evidence="2">The sequence shown here is derived from an EMBL/GenBank/DDBJ whole genome shotgun (WGS) entry which is preliminary data.</text>
</comment>
<dbReference type="EMBL" id="AVOT02065702">
    <property type="protein sequence ID" value="MBW0557711.1"/>
    <property type="molecule type" value="Genomic_DNA"/>
</dbReference>
<protein>
    <submittedName>
        <fullName evidence="2">Uncharacterized protein</fullName>
    </submittedName>
</protein>